<name>A0A0R3XCZ6_HYDTA</name>
<protein>
    <submittedName>
        <fullName evidence="3">Movement protein BC1</fullName>
    </submittedName>
</protein>
<dbReference type="WBParaSite" id="TTAC_0001142301-mRNA-1">
    <property type="protein sequence ID" value="TTAC_0001142301-mRNA-1"/>
    <property type="gene ID" value="TTAC_0001142301"/>
</dbReference>
<evidence type="ECO:0000313" key="2">
    <source>
        <dbReference type="Proteomes" id="UP000274429"/>
    </source>
</evidence>
<proteinExistence type="predicted"/>
<reference evidence="1 2" key="2">
    <citation type="submission" date="2018-11" db="EMBL/GenBank/DDBJ databases">
        <authorList>
            <consortium name="Pathogen Informatics"/>
        </authorList>
    </citation>
    <scope>NUCLEOTIDE SEQUENCE [LARGE SCALE GENOMIC DNA]</scope>
</reference>
<gene>
    <name evidence="1" type="ORF">TTAC_LOCUS11404</name>
</gene>
<dbReference type="Proteomes" id="UP000274429">
    <property type="component" value="Unassembled WGS sequence"/>
</dbReference>
<organism evidence="3">
    <name type="scientific">Hydatigena taeniaeformis</name>
    <name type="common">Feline tapeworm</name>
    <name type="synonym">Taenia taeniaeformis</name>
    <dbReference type="NCBI Taxonomy" id="6205"/>
    <lineage>
        <taxon>Eukaryota</taxon>
        <taxon>Metazoa</taxon>
        <taxon>Spiralia</taxon>
        <taxon>Lophotrochozoa</taxon>
        <taxon>Platyhelminthes</taxon>
        <taxon>Cestoda</taxon>
        <taxon>Eucestoda</taxon>
        <taxon>Cyclophyllidea</taxon>
        <taxon>Taeniidae</taxon>
        <taxon>Hydatigera</taxon>
    </lineage>
</organism>
<evidence type="ECO:0000313" key="1">
    <source>
        <dbReference type="EMBL" id="VDM36384.1"/>
    </source>
</evidence>
<sequence length="185" mass="21304">GISAIEFRCSAKAQIPFPHVTSQYEIVHSGRVVGLNRTERSMHSFDSLIAVSQSYRDVFNLGFLPHFRLADRTWRRSHESYHSIHADFNSTPQLIKSLSCVNVDDTEEQEGGEQMSISQRIAQIQENSEQWKRRSQVRIENEVTPLKSVNQIRNDLAVSQQQWRKRVVPQESDTVKRISCNPPLS</sequence>
<accession>A0A0R3XCZ6</accession>
<reference evidence="3" key="1">
    <citation type="submission" date="2017-02" db="UniProtKB">
        <authorList>
            <consortium name="WormBaseParasite"/>
        </authorList>
    </citation>
    <scope>IDENTIFICATION</scope>
</reference>
<evidence type="ECO:0000313" key="3">
    <source>
        <dbReference type="WBParaSite" id="TTAC_0001142301-mRNA-1"/>
    </source>
</evidence>
<dbReference type="EMBL" id="UYWX01024028">
    <property type="protein sequence ID" value="VDM36384.1"/>
    <property type="molecule type" value="Genomic_DNA"/>
</dbReference>
<dbReference type="AlphaFoldDB" id="A0A0R3XCZ6"/>
<keyword evidence="2" id="KW-1185">Reference proteome</keyword>
<dbReference type="OrthoDB" id="10624961at2759"/>